<organism evidence="1">
    <name type="scientific">Culex pipiens</name>
    <name type="common">House mosquito</name>
    <dbReference type="NCBI Taxonomy" id="7175"/>
    <lineage>
        <taxon>Eukaryota</taxon>
        <taxon>Metazoa</taxon>
        <taxon>Ecdysozoa</taxon>
        <taxon>Arthropoda</taxon>
        <taxon>Hexapoda</taxon>
        <taxon>Insecta</taxon>
        <taxon>Pterygota</taxon>
        <taxon>Neoptera</taxon>
        <taxon>Endopterygota</taxon>
        <taxon>Diptera</taxon>
        <taxon>Nematocera</taxon>
        <taxon>Culicoidea</taxon>
        <taxon>Culicidae</taxon>
        <taxon>Culicinae</taxon>
        <taxon>Culicini</taxon>
        <taxon>Culex</taxon>
        <taxon>Culex</taxon>
    </lineage>
</organism>
<dbReference type="EMBL" id="HBUE01124225">
    <property type="protein sequence ID" value="CAG6493844.1"/>
    <property type="molecule type" value="Transcribed_RNA"/>
</dbReference>
<sequence>MASLLFSPRWRLFHLVAAFTFFALFANLSTCRDTNDPPPLSWALPRTSGSPDPARLDHVRFRVQFVDCILHYSGGLGEPLGRVGLSQATPIKTLEFLLTTSI</sequence>
<dbReference type="EMBL" id="HBUE01340627">
    <property type="protein sequence ID" value="CAG6598198.1"/>
    <property type="molecule type" value="Transcribed_RNA"/>
</dbReference>
<dbReference type="EMBL" id="HBUE01124234">
    <property type="protein sequence ID" value="CAG6493865.1"/>
    <property type="molecule type" value="Transcribed_RNA"/>
</dbReference>
<dbReference type="EMBL" id="HBUE01124231">
    <property type="protein sequence ID" value="CAG6493857.1"/>
    <property type="molecule type" value="Transcribed_RNA"/>
</dbReference>
<accession>A0A8D8CH26</accession>
<name>A0A8D8CH26_CULPI</name>
<reference evidence="1" key="1">
    <citation type="submission" date="2021-05" db="EMBL/GenBank/DDBJ databases">
        <authorList>
            <person name="Alioto T."/>
            <person name="Alioto T."/>
            <person name="Gomez Garrido J."/>
        </authorList>
    </citation>
    <scope>NUCLEOTIDE SEQUENCE</scope>
</reference>
<dbReference type="AlphaFoldDB" id="A0A8D8CH26"/>
<dbReference type="EMBL" id="HBUE01124227">
    <property type="protein sequence ID" value="CAG6493849.1"/>
    <property type="molecule type" value="Transcribed_RNA"/>
</dbReference>
<protein>
    <submittedName>
        <fullName evidence="1">(northern house mosquito) hypothetical protein</fullName>
    </submittedName>
</protein>
<dbReference type="EMBL" id="HBUE01233765">
    <property type="protein sequence ID" value="CAG6546034.1"/>
    <property type="molecule type" value="Transcribed_RNA"/>
</dbReference>
<dbReference type="EMBL" id="HBUE01124232">
    <property type="protein sequence ID" value="CAG6493861.1"/>
    <property type="molecule type" value="Transcribed_RNA"/>
</dbReference>
<dbReference type="EMBL" id="HBUE01124235">
    <property type="protein sequence ID" value="CAG6493869.1"/>
    <property type="molecule type" value="Transcribed_RNA"/>
</dbReference>
<evidence type="ECO:0000313" key="1">
    <source>
        <dbReference type="EMBL" id="CAG6493865.1"/>
    </source>
</evidence>
<proteinExistence type="predicted"/>